<gene>
    <name evidence="4" type="ORF">GWK08_02105</name>
</gene>
<dbReference type="Proteomes" id="UP000468581">
    <property type="component" value="Unassembled WGS sequence"/>
</dbReference>
<dbReference type="SMART" id="SM00248">
    <property type="entry name" value="ANK"/>
    <property type="match status" value="5"/>
</dbReference>
<dbReference type="InterPro" id="IPR036770">
    <property type="entry name" value="Ankyrin_rpt-contain_sf"/>
</dbReference>
<dbReference type="PROSITE" id="PS50297">
    <property type="entry name" value="ANK_REP_REGION"/>
    <property type="match status" value="1"/>
</dbReference>
<dbReference type="Pfam" id="PF12796">
    <property type="entry name" value="Ank_2"/>
    <property type="match status" value="2"/>
</dbReference>
<dbReference type="PROSITE" id="PS50088">
    <property type="entry name" value="ANK_REPEAT"/>
    <property type="match status" value="2"/>
</dbReference>
<proteinExistence type="predicted"/>
<dbReference type="GO" id="GO:0004842">
    <property type="term" value="F:ubiquitin-protein transferase activity"/>
    <property type="evidence" value="ECO:0007669"/>
    <property type="project" value="TreeGrafter"/>
</dbReference>
<evidence type="ECO:0000313" key="5">
    <source>
        <dbReference type="Proteomes" id="UP000468581"/>
    </source>
</evidence>
<dbReference type="RefSeq" id="WP_163605255.1">
    <property type="nucleotide sequence ID" value="NZ_JAABOO010000001.1"/>
</dbReference>
<name>A0A6P0UG51_9FLAO</name>
<dbReference type="SUPFAM" id="SSF48403">
    <property type="entry name" value="Ankyrin repeat"/>
    <property type="match status" value="1"/>
</dbReference>
<comment type="caution">
    <text evidence="4">The sequence shown here is derived from an EMBL/GenBank/DDBJ whole genome shotgun (WGS) entry which is preliminary data.</text>
</comment>
<dbReference type="AlphaFoldDB" id="A0A6P0UG51"/>
<keyword evidence="1" id="KW-0677">Repeat</keyword>
<feature type="repeat" description="ANK" evidence="3">
    <location>
        <begin position="94"/>
        <end position="130"/>
    </location>
</feature>
<evidence type="ECO:0000256" key="3">
    <source>
        <dbReference type="PROSITE-ProRule" id="PRU00023"/>
    </source>
</evidence>
<keyword evidence="2 3" id="KW-0040">ANK repeat</keyword>
<dbReference type="EMBL" id="JAABOO010000001">
    <property type="protein sequence ID" value="NER12224.1"/>
    <property type="molecule type" value="Genomic_DNA"/>
</dbReference>
<organism evidence="4 5">
    <name type="scientific">Leptobacterium flavescens</name>
    <dbReference type="NCBI Taxonomy" id="472055"/>
    <lineage>
        <taxon>Bacteria</taxon>
        <taxon>Pseudomonadati</taxon>
        <taxon>Bacteroidota</taxon>
        <taxon>Flavobacteriia</taxon>
        <taxon>Flavobacteriales</taxon>
        <taxon>Flavobacteriaceae</taxon>
        <taxon>Leptobacterium</taxon>
    </lineage>
</organism>
<sequence length="243" mass="26848">MIDKFTDGRTDLVFDLLEQGYDARSTDKYGTPLIKWCAYYGDVSGIKYLISKGASLDDLGKNYDLNGAAFHGHWQLCQYLLEEGADPNYAHPETGESILHNSLCSSNRPVSNLILKLLLFYGADPNVKTIAGKESGGFMRDAYTKGETPLHRAAAFGNEDTITLLLEAGADKSLKDINGESPLSWASWHNRPGKILSLLCYGEHNIHPLHIKNMQSDHGSGWGSGVSIMRMGEIHMDNKKSKK</sequence>
<evidence type="ECO:0000313" key="4">
    <source>
        <dbReference type="EMBL" id="NER12224.1"/>
    </source>
</evidence>
<protein>
    <submittedName>
        <fullName evidence="4">Uncharacterized protein</fullName>
    </submittedName>
</protein>
<evidence type="ECO:0000256" key="2">
    <source>
        <dbReference type="ARBA" id="ARBA00023043"/>
    </source>
</evidence>
<dbReference type="PANTHER" id="PTHR24171">
    <property type="entry name" value="ANKYRIN REPEAT DOMAIN-CONTAINING PROTEIN 39-RELATED"/>
    <property type="match status" value="1"/>
</dbReference>
<keyword evidence="5" id="KW-1185">Reference proteome</keyword>
<reference evidence="4 5" key="1">
    <citation type="submission" date="2020-01" db="EMBL/GenBank/DDBJ databases">
        <title>Leptobacterium flavescens.</title>
        <authorList>
            <person name="Wang G."/>
        </authorList>
    </citation>
    <scope>NUCLEOTIDE SEQUENCE [LARGE SCALE GENOMIC DNA]</scope>
    <source>
        <strain evidence="4 5">KCTC 22160</strain>
    </source>
</reference>
<dbReference type="PANTHER" id="PTHR24171:SF8">
    <property type="entry name" value="BRCA1-ASSOCIATED RING DOMAIN PROTEIN 1"/>
    <property type="match status" value="1"/>
</dbReference>
<evidence type="ECO:0000256" key="1">
    <source>
        <dbReference type="ARBA" id="ARBA00022737"/>
    </source>
</evidence>
<dbReference type="GO" id="GO:0085020">
    <property type="term" value="P:protein K6-linked ubiquitination"/>
    <property type="evidence" value="ECO:0007669"/>
    <property type="project" value="TreeGrafter"/>
</dbReference>
<accession>A0A6P0UG51</accession>
<dbReference type="InterPro" id="IPR002110">
    <property type="entry name" value="Ankyrin_rpt"/>
</dbReference>
<dbReference type="Gene3D" id="1.25.40.20">
    <property type="entry name" value="Ankyrin repeat-containing domain"/>
    <property type="match status" value="2"/>
</dbReference>
<feature type="repeat" description="ANK" evidence="3">
    <location>
        <begin position="145"/>
        <end position="177"/>
    </location>
</feature>